<dbReference type="CDD" id="cd13653">
    <property type="entry name" value="PBP2_phosphate_like_1"/>
    <property type="match status" value="1"/>
</dbReference>
<reference evidence="14" key="2">
    <citation type="submission" date="2021-04" db="EMBL/GenBank/DDBJ databases">
        <authorList>
            <person name="Gilroy R."/>
        </authorList>
    </citation>
    <scope>NUCLEOTIDE SEQUENCE</scope>
    <source>
        <strain evidence="14">F6-6636</strain>
    </source>
</reference>
<dbReference type="GO" id="GO:0005886">
    <property type="term" value="C:plasma membrane"/>
    <property type="evidence" value="ECO:0007669"/>
    <property type="project" value="UniProtKB-SubCell"/>
</dbReference>
<comment type="subunit">
    <text evidence="4 12">The complex is composed of two ATP-binding proteins (PstB), two transmembrane proteins (PstC and PstA) and a solute-binding protein (PstS).</text>
</comment>
<dbReference type="SUPFAM" id="SSF53850">
    <property type="entry name" value="Periplasmic binding protein-like II"/>
    <property type="match status" value="1"/>
</dbReference>
<keyword evidence="5 12" id="KW-0813">Transport</keyword>
<evidence type="ECO:0000256" key="11">
    <source>
        <dbReference type="ARBA" id="ARBA00023288"/>
    </source>
</evidence>
<dbReference type="InterPro" id="IPR024370">
    <property type="entry name" value="PBP_domain"/>
</dbReference>
<reference evidence="14" key="1">
    <citation type="journal article" date="2021" name="PeerJ">
        <title>Extensive microbial diversity within the chicken gut microbiome revealed by metagenomics and culture.</title>
        <authorList>
            <person name="Gilroy R."/>
            <person name="Ravi A."/>
            <person name="Getino M."/>
            <person name="Pursley I."/>
            <person name="Horton D.L."/>
            <person name="Alikhan N.F."/>
            <person name="Baker D."/>
            <person name="Gharbi K."/>
            <person name="Hall N."/>
            <person name="Watson M."/>
            <person name="Adriaenssens E.M."/>
            <person name="Foster-Nyarko E."/>
            <person name="Jarju S."/>
            <person name="Secka A."/>
            <person name="Antonio M."/>
            <person name="Oren A."/>
            <person name="Chaudhuri R.R."/>
            <person name="La Ragione R."/>
            <person name="Hildebrand F."/>
            <person name="Pallen M.J."/>
        </authorList>
    </citation>
    <scope>NUCLEOTIDE SEQUENCE</scope>
    <source>
        <strain evidence="14">F6-6636</strain>
    </source>
</reference>
<feature type="domain" description="PBP" evidence="13">
    <location>
        <begin position="25"/>
        <end position="256"/>
    </location>
</feature>
<dbReference type="InterPro" id="IPR050811">
    <property type="entry name" value="Phosphate_ABC_transporter"/>
</dbReference>
<evidence type="ECO:0000256" key="5">
    <source>
        <dbReference type="ARBA" id="ARBA00022448"/>
    </source>
</evidence>
<dbReference type="Gene3D" id="3.40.190.10">
    <property type="entry name" value="Periplasmic binding protein-like II"/>
    <property type="match status" value="2"/>
</dbReference>
<keyword evidence="9" id="KW-0472">Membrane</keyword>
<organism evidence="14 15">
    <name type="scientific">Candidatus Paralactobacillus gallistercoris</name>
    <dbReference type="NCBI Taxonomy" id="2838724"/>
    <lineage>
        <taxon>Bacteria</taxon>
        <taxon>Bacillati</taxon>
        <taxon>Bacillota</taxon>
        <taxon>Bacilli</taxon>
        <taxon>Lactobacillales</taxon>
        <taxon>Lactobacillaceae</taxon>
        <taxon>Lactobacillus</taxon>
    </lineage>
</organism>
<name>A0A948TJ35_9LACO</name>
<dbReference type="GO" id="GO:0042301">
    <property type="term" value="F:phosphate ion binding"/>
    <property type="evidence" value="ECO:0007669"/>
    <property type="project" value="UniProtKB-UniRule"/>
</dbReference>
<keyword evidence="8" id="KW-0732">Signal</keyword>
<dbReference type="AlphaFoldDB" id="A0A948TJ35"/>
<evidence type="ECO:0000256" key="12">
    <source>
        <dbReference type="RuleBase" id="RU367119"/>
    </source>
</evidence>
<dbReference type="EMBL" id="JAHLFS010000029">
    <property type="protein sequence ID" value="MBU3851466.1"/>
    <property type="molecule type" value="Genomic_DNA"/>
</dbReference>
<dbReference type="Pfam" id="PF12849">
    <property type="entry name" value="PBP_like_2"/>
    <property type="match status" value="1"/>
</dbReference>
<comment type="function">
    <text evidence="12">Involved in the system for phosphate transport across the cytoplasmic membrane.</text>
</comment>
<evidence type="ECO:0000313" key="14">
    <source>
        <dbReference type="EMBL" id="MBU3851466.1"/>
    </source>
</evidence>
<keyword evidence="7 12" id="KW-0592">Phosphate transport</keyword>
<evidence type="ECO:0000256" key="7">
    <source>
        <dbReference type="ARBA" id="ARBA00022592"/>
    </source>
</evidence>
<dbReference type="InterPro" id="IPR011862">
    <property type="entry name" value="Phos-bd"/>
</dbReference>
<evidence type="ECO:0000256" key="3">
    <source>
        <dbReference type="ARBA" id="ARBA00008725"/>
    </source>
</evidence>
<evidence type="ECO:0000256" key="1">
    <source>
        <dbReference type="ARBA" id="ARBA00002841"/>
    </source>
</evidence>
<evidence type="ECO:0000256" key="4">
    <source>
        <dbReference type="ARBA" id="ARBA00011529"/>
    </source>
</evidence>
<dbReference type="Proteomes" id="UP000777303">
    <property type="component" value="Unassembled WGS sequence"/>
</dbReference>
<comment type="function">
    <text evidence="1">Part of the ABC transporter complex PstSACB involved in phosphate import.</text>
</comment>
<comment type="subcellular location">
    <subcellularLocation>
        <location evidence="2 12">Cell membrane</location>
        <topology evidence="2 12">Lipid-anchor</topology>
    </subcellularLocation>
</comment>
<evidence type="ECO:0000256" key="6">
    <source>
        <dbReference type="ARBA" id="ARBA00022475"/>
    </source>
</evidence>
<protein>
    <recommendedName>
        <fullName evidence="12">Phosphate-binding protein</fullName>
    </recommendedName>
</protein>
<proteinExistence type="inferred from homology"/>
<dbReference type="NCBIfam" id="TIGR02136">
    <property type="entry name" value="ptsS_2"/>
    <property type="match status" value="1"/>
</dbReference>
<dbReference type="PANTHER" id="PTHR30570:SF4">
    <property type="entry name" value="PHOSPHATE-BINDING PROTEIN PSTS 1"/>
    <property type="match status" value="1"/>
</dbReference>
<evidence type="ECO:0000256" key="2">
    <source>
        <dbReference type="ARBA" id="ARBA00004193"/>
    </source>
</evidence>
<accession>A0A948TJ35</accession>
<dbReference type="PANTHER" id="PTHR30570">
    <property type="entry name" value="PERIPLASMIC PHOSPHATE BINDING COMPONENT OF PHOSPHATE ABC TRANSPORTER"/>
    <property type="match status" value="1"/>
</dbReference>
<keyword evidence="11 12" id="KW-0449">Lipoprotein</keyword>
<dbReference type="GO" id="GO:0006817">
    <property type="term" value="P:phosphate ion transport"/>
    <property type="evidence" value="ECO:0007669"/>
    <property type="project" value="UniProtKB-UniRule"/>
</dbReference>
<sequence length="287" mass="31506">MKKVFYTSIGILVLTSLLIYCKVTAGQPAESITIVGSTALQPLVEEASEQYCSTHKNTFINVQGGGTGTGLSQIQEGAVDIGDSDLFVEDKKGIDARQLIDHKVAVVGITPVVNKDVGVDNISMRDLAKVFTGEITNWRQLGGKNVPVVLINRAAGSGTRSTFEQVVLKNKQPKQAQEQDSSGMVRQIVAATPGAISYMAFSYVNHTVKVLKINGVQPNDENVETNQWPLWSYEHMYTQKHPNQLTKAFINYMLSDHVQQKLVKQLGYIPMSQMKVQKNAAGKITPR</sequence>
<comment type="similarity">
    <text evidence="3 12">Belongs to the PstS family.</text>
</comment>
<evidence type="ECO:0000259" key="13">
    <source>
        <dbReference type="Pfam" id="PF12849"/>
    </source>
</evidence>
<keyword evidence="6 12" id="KW-1003">Cell membrane</keyword>
<evidence type="ECO:0000313" key="15">
    <source>
        <dbReference type="Proteomes" id="UP000777303"/>
    </source>
</evidence>
<gene>
    <name evidence="14" type="ORF">H9901_02045</name>
</gene>
<keyword evidence="10 12" id="KW-0564">Palmitate</keyword>
<evidence type="ECO:0000256" key="10">
    <source>
        <dbReference type="ARBA" id="ARBA00023139"/>
    </source>
</evidence>
<evidence type="ECO:0000256" key="9">
    <source>
        <dbReference type="ARBA" id="ARBA00023136"/>
    </source>
</evidence>
<comment type="caution">
    <text evidence="14">The sequence shown here is derived from an EMBL/GenBank/DDBJ whole genome shotgun (WGS) entry which is preliminary data.</text>
</comment>
<evidence type="ECO:0000256" key="8">
    <source>
        <dbReference type="ARBA" id="ARBA00022729"/>
    </source>
</evidence>